<dbReference type="PATRIC" id="fig|1158607.3.peg.2459"/>
<sequence length="320" mass="37867">MSVKIIKEKEAWNQVVYSFRQWDAAHEWGYFSAFHVRDPHNEPLLFFYESSSGRVAYPFLRGRLDESTEDYQLQAVYGYTGPLIEGTSNEEEIWKEFTEAFANYCRNTKVSKVEERFHPLLANDYPLFKETNKRKVRDVVLIETAPESILEESYSRKDKRRGMKRARKNGIEVFTEGIEHLERFLELYYQTMDHNQAAEIYYFERDFFLTLAEEFQERLVLFNAYLENQIIESALYLYTPLCAYSFLTARDLAYSSYHANNLVSQKAYAFFYKKGIQRVNEGGGRTSDPEDSLFRFKQGFTKKNSTVPEIFPYYQATTRL</sequence>
<accession>R2T0K1</accession>
<dbReference type="Gene3D" id="3.40.630.30">
    <property type="match status" value="1"/>
</dbReference>
<evidence type="ECO:0000313" key="3">
    <source>
        <dbReference type="Proteomes" id="UP000013782"/>
    </source>
</evidence>
<evidence type="ECO:0000313" key="2">
    <source>
        <dbReference type="EMBL" id="EOH93789.1"/>
    </source>
</evidence>
<dbReference type="InterPro" id="IPR050644">
    <property type="entry name" value="PG_Glycine_Bridge_Synth"/>
</dbReference>
<gene>
    <name evidence="2" type="ORF">UAU_02485</name>
</gene>
<dbReference type="InterPro" id="IPR016181">
    <property type="entry name" value="Acyl_CoA_acyltransferase"/>
</dbReference>
<dbReference type="InterPro" id="IPR038740">
    <property type="entry name" value="BioF2-like_GNAT_dom"/>
</dbReference>
<organism evidence="2 3">
    <name type="scientific">Enterococcus pallens ATCC BAA-351</name>
    <dbReference type="NCBI Taxonomy" id="1158607"/>
    <lineage>
        <taxon>Bacteria</taxon>
        <taxon>Bacillati</taxon>
        <taxon>Bacillota</taxon>
        <taxon>Bacilli</taxon>
        <taxon>Lactobacillales</taxon>
        <taxon>Enterococcaceae</taxon>
        <taxon>Enterococcus</taxon>
    </lineage>
</organism>
<dbReference type="OrthoDB" id="9785911at2"/>
<dbReference type="Proteomes" id="UP000013782">
    <property type="component" value="Unassembled WGS sequence"/>
</dbReference>
<proteinExistence type="predicted"/>
<dbReference type="STRING" id="160454.RV10_GL000676"/>
<dbReference type="EMBL" id="AJAQ01000016">
    <property type="protein sequence ID" value="EOH93789.1"/>
    <property type="molecule type" value="Genomic_DNA"/>
</dbReference>
<dbReference type="Pfam" id="PF13480">
    <property type="entry name" value="Acetyltransf_6"/>
    <property type="match status" value="1"/>
</dbReference>
<name>R2T0K1_9ENTE</name>
<dbReference type="eggNOG" id="COG2348">
    <property type="taxonomic scope" value="Bacteria"/>
</dbReference>
<dbReference type="AlphaFoldDB" id="R2T0K1"/>
<dbReference type="SUPFAM" id="SSF55729">
    <property type="entry name" value="Acyl-CoA N-acyltransferases (Nat)"/>
    <property type="match status" value="1"/>
</dbReference>
<evidence type="ECO:0000259" key="1">
    <source>
        <dbReference type="Pfam" id="PF13480"/>
    </source>
</evidence>
<comment type="caution">
    <text evidence="2">The sequence shown here is derived from an EMBL/GenBank/DDBJ whole genome shotgun (WGS) entry which is preliminary data.</text>
</comment>
<feature type="domain" description="BioF2-like acetyltransferase" evidence="1">
    <location>
        <begin position="156"/>
        <end position="285"/>
    </location>
</feature>
<dbReference type="PANTHER" id="PTHR36174">
    <property type="entry name" value="LIPID II:GLYCINE GLYCYLTRANSFERASE"/>
    <property type="match status" value="1"/>
</dbReference>
<reference evidence="2 3" key="1">
    <citation type="submission" date="2013-02" db="EMBL/GenBank/DDBJ databases">
        <title>The Genome Sequence of Enterococcus pallens BAA-351.</title>
        <authorList>
            <consortium name="The Broad Institute Genome Sequencing Platform"/>
            <consortium name="The Broad Institute Genome Sequencing Center for Infectious Disease"/>
            <person name="Earl A.M."/>
            <person name="Gilmore M.S."/>
            <person name="Lebreton F."/>
            <person name="Walker B."/>
            <person name="Young S.K."/>
            <person name="Zeng Q."/>
            <person name="Gargeya S."/>
            <person name="Fitzgerald M."/>
            <person name="Haas B."/>
            <person name="Abouelleil A."/>
            <person name="Alvarado L."/>
            <person name="Arachchi H.M."/>
            <person name="Berlin A.M."/>
            <person name="Chapman S.B."/>
            <person name="Dewar J."/>
            <person name="Goldberg J."/>
            <person name="Griggs A."/>
            <person name="Gujja S."/>
            <person name="Hansen M."/>
            <person name="Howarth C."/>
            <person name="Imamovic A."/>
            <person name="Larimer J."/>
            <person name="McCowan C."/>
            <person name="Murphy C."/>
            <person name="Neiman D."/>
            <person name="Pearson M."/>
            <person name="Priest M."/>
            <person name="Roberts A."/>
            <person name="Saif S."/>
            <person name="Shea T."/>
            <person name="Sisk P."/>
            <person name="Sykes S."/>
            <person name="Wortman J."/>
            <person name="Nusbaum C."/>
            <person name="Birren B."/>
        </authorList>
    </citation>
    <scope>NUCLEOTIDE SEQUENCE [LARGE SCALE GENOMIC DNA]</scope>
    <source>
        <strain evidence="2 3">ATCC BAA-351</strain>
    </source>
</reference>
<dbReference type="PANTHER" id="PTHR36174:SF1">
    <property type="entry name" value="LIPID II:GLYCINE GLYCYLTRANSFERASE"/>
    <property type="match status" value="1"/>
</dbReference>
<dbReference type="HOGENOM" id="CLU_055609_0_0_9"/>
<protein>
    <recommendedName>
        <fullName evidence="1">BioF2-like acetyltransferase domain-containing protein</fullName>
    </recommendedName>
</protein>
<keyword evidence="3" id="KW-1185">Reference proteome</keyword>